<evidence type="ECO:0000313" key="5">
    <source>
        <dbReference type="Proteomes" id="UP000240322"/>
    </source>
</evidence>
<evidence type="ECO:0000259" key="3">
    <source>
        <dbReference type="PROSITE" id="PS50893"/>
    </source>
</evidence>
<dbReference type="AlphaFoldDB" id="A0A2R6ATE9"/>
<dbReference type="Gene3D" id="3.40.50.300">
    <property type="entry name" value="P-loop containing nucleotide triphosphate hydrolases"/>
    <property type="match status" value="1"/>
</dbReference>
<comment type="caution">
    <text evidence="4">The sequence shown here is derived from an EMBL/GenBank/DDBJ whole genome shotgun (WGS) entry which is preliminary data.</text>
</comment>
<evidence type="ECO:0000256" key="1">
    <source>
        <dbReference type="ARBA" id="ARBA00022741"/>
    </source>
</evidence>
<dbReference type="Proteomes" id="UP000240322">
    <property type="component" value="Unassembled WGS sequence"/>
</dbReference>
<accession>A0A2R6ATE9</accession>
<dbReference type="PANTHER" id="PTHR43850">
    <property type="entry name" value="ABC TRANSPORTER ATP-BINDING PROTEIN MA_4021-RELATED"/>
    <property type="match status" value="1"/>
</dbReference>
<keyword evidence="2" id="KW-0067">ATP-binding</keyword>
<dbReference type="InterPro" id="IPR027417">
    <property type="entry name" value="P-loop_NTPase"/>
</dbReference>
<organism evidence="4 5">
    <name type="scientific">Candidatus Marsarchaeota G2 archaeon OSP_D</name>
    <dbReference type="NCBI Taxonomy" id="1978157"/>
    <lineage>
        <taxon>Archaea</taxon>
        <taxon>Candidatus Marsarchaeota</taxon>
        <taxon>Candidatus Marsarchaeota group 2</taxon>
    </lineage>
</organism>
<reference evidence="4 5" key="1">
    <citation type="submission" date="2017-04" db="EMBL/GenBank/DDBJ databases">
        <title>Novel microbial lineages endemic to geothermal iron-oxide mats fill important gaps in the evolutionary history of Archaea.</title>
        <authorList>
            <person name="Jay Z.J."/>
            <person name="Beam J.P."/>
            <person name="Dlakic M."/>
            <person name="Rusch D.B."/>
            <person name="Kozubal M.A."/>
            <person name="Inskeep W.P."/>
        </authorList>
    </citation>
    <scope>NUCLEOTIDE SEQUENCE [LARGE SCALE GENOMIC DNA]</scope>
    <source>
        <strain evidence="4">OSP_D</strain>
    </source>
</reference>
<name>A0A2R6ATE9_9ARCH</name>
<dbReference type="SMART" id="SM00382">
    <property type="entry name" value="AAA"/>
    <property type="match status" value="1"/>
</dbReference>
<proteinExistence type="predicted"/>
<keyword evidence="1" id="KW-0547">Nucleotide-binding</keyword>
<dbReference type="PROSITE" id="PS50893">
    <property type="entry name" value="ABC_TRANSPORTER_2"/>
    <property type="match status" value="1"/>
</dbReference>
<evidence type="ECO:0000313" key="4">
    <source>
        <dbReference type="EMBL" id="PSN89635.1"/>
    </source>
</evidence>
<dbReference type="EMBL" id="NEXE01000093">
    <property type="protein sequence ID" value="PSN89635.1"/>
    <property type="molecule type" value="Genomic_DNA"/>
</dbReference>
<feature type="domain" description="ABC transporter" evidence="3">
    <location>
        <begin position="10"/>
        <end position="233"/>
    </location>
</feature>
<dbReference type="PANTHER" id="PTHR43850:SF2">
    <property type="entry name" value="ABC TRANSPORTER ATP-BINDING PROTEIN MA_4021-RELATED"/>
    <property type="match status" value="1"/>
</dbReference>
<dbReference type="SUPFAM" id="SSF52540">
    <property type="entry name" value="P-loop containing nucleoside triphosphate hydrolases"/>
    <property type="match status" value="1"/>
</dbReference>
<dbReference type="Pfam" id="PF00005">
    <property type="entry name" value="ABC_tran"/>
    <property type="match status" value="1"/>
</dbReference>
<sequence length="269" mass="29789">MLLAYIRFMLEVRGLTVSYRRESKVLNRVDLTVGEGEKVAVVGPNGSGKSTLIRAALGLAPIVEGSVRVFGSDVKLVRGETRVSTNLPEVYRLLNCPAAELMEVFAGLRGVDTSDYLSLVEYFGLQEILDKRVYEMSSGQAKMFGNIMALGSKPKLILLDEPFENVDQSRRIKLANTLAGFGEEVVMVTHEFDLLRKFQDWKLYFMIEGTLYGAFSVKDLDELYISRGERPGSILTVKTSFGTLTITRGEGDVALKNATSINKLIEEVA</sequence>
<dbReference type="GO" id="GO:0005524">
    <property type="term" value="F:ATP binding"/>
    <property type="evidence" value="ECO:0007669"/>
    <property type="project" value="UniProtKB-KW"/>
</dbReference>
<dbReference type="InterPro" id="IPR003593">
    <property type="entry name" value="AAA+_ATPase"/>
</dbReference>
<evidence type="ECO:0000256" key="2">
    <source>
        <dbReference type="ARBA" id="ARBA00022840"/>
    </source>
</evidence>
<dbReference type="InterPro" id="IPR003439">
    <property type="entry name" value="ABC_transporter-like_ATP-bd"/>
</dbReference>
<gene>
    <name evidence="4" type="ORF">B9Q03_08390</name>
</gene>
<protein>
    <recommendedName>
        <fullName evidence="3">ABC transporter domain-containing protein</fullName>
    </recommendedName>
</protein>
<dbReference type="GO" id="GO:0016887">
    <property type="term" value="F:ATP hydrolysis activity"/>
    <property type="evidence" value="ECO:0007669"/>
    <property type="project" value="InterPro"/>
</dbReference>